<protein>
    <submittedName>
        <fullName evidence="2">Methyltransferase domain-containing protein</fullName>
    </submittedName>
</protein>
<dbReference type="AlphaFoldDB" id="A0A7K3M403"/>
<dbReference type="Pfam" id="PF08241">
    <property type="entry name" value="Methyltransf_11"/>
    <property type="match status" value="1"/>
</dbReference>
<dbReference type="PANTHER" id="PTHR43591:SF24">
    <property type="entry name" value="2-METHOXY-6-POLYPRENYL-1,4-BENZOQUINOL METHYLASE, MITOCHONDRIAL"/>
    <property type="match status" value="1"/>
</dbReference>
<dbReference type="EMBL" id="WLZY01000004">
    <property type="protein sequence ID" value="NDL58051.1"/>
    <property type="molecule type" value="Genomic_DNA"/>
</dbReference>
<sequence>MDPAIRDHYVSRNERDRLTAGAGLVEFLRTQELLGRVLPSVPAVVLDVGGGAGIHAAPLAQQGYEVHLIDAVPLHVEQAREIPDLASASTGDARELAWPDDSVDAVLLLGPLYHLTERADRVRALAEARRVLRTGGVVAAAAISRYASTLGGLFRGQLRHPGFEAIVERDLIDGQHRNPDDVPEWFTTAYFHEPRELMDEASDAGLVDTSVLAVEGPAAMLPDVDRWLADDRDLLMRAIRRVEAAPALLGVSPHVLLCAYAA</sequence>
<evidence type="ECO:0000313" key="2">
    <source>
        <dbReference type="EMBL" id="NDL58051.1"/>
    </source>
</evidence>
<dbReference type="Proteomes" id="UP000460435">
    <property type="component" value="Unassembled WGS sequence"/>
</dbReference>
<dbReference type="GO" id="GO:0032259">
    <property type="term" value="P:methylation"/>
    <property type="evidence" value="ECO:0007669"/>
    <property type="project" value="UniProtKB-KW"/>
</dbReference>
<reference evidence="2 3" key="1">
    <citation type="submission" date="2019-11" db="EMBL/GenBank/DDBJ databases">
        <authorList>
            <person name="Li X.-J."/>
            <person name="Feng X.-M."/>
        </authorList>
    </citation>
    <scope>NUCLEOTIDE SEQUENCE [LARGE SCALE GENOMIC DNA]</scope>
    <source>
        <strain evidence="2 3">XMNu-373</strain>
    </source>
</reference>
<name>A0A7K3M403_9ACTN</name>
<feature type="domain" description="Methyltransferase type 11" evidence="1">
    <location>
        <begin position="46"/>
        <end position="139"/>
    </location>
</feature>
<evidence type="ECO:0000259" key="1">
    <source>
        <dbReference type="Pfam" id="PF08241"/>
    </source>
</evidence>
<dbReference type="InterPro" id="IPR013216">
    <property type="entry name" value="Methyltransf_11"/>
</dbReference>
<evidence type="ECO:0000313" key="3">
    <source>
        <dbReference type="Proteomes" id="UP000460435"/>
    </source>
</evidence>
<gene>
    <name evidence="2" type="ORF">F7O44_13310</name>
</gene>
<proteinExistence type="predicted"/>
<accession>A0A7K3M403</accession>
<organism evidence="2 3">
    <name type="scientific">Phytoactinopolyspora mesophila</name>
    <dbReference type="NCBI Taxonomy" id="2650750"/>
    <lineage>
        <taxon>Bacteria</taxon>
        <taxon>Bacillati</taxon>
        <taxon>Actinomycetota</taxon>
        <taxon>Actinomycetes</taxon>
        <taxon>Jiangellales</taxon>
        <taxon>Jiangellaceae</taxon>
        <taxon>Phytoactinopolyspora</taxon>
    </lineage>
</organism>
<dbReference type="InterPro" id="IPR029063">
    <property type="entry name" value="SAM-dependent_MTases_sf"/>
</dbReference>
<keyword evidence="2" id="KW-0808">Transferase</keyword>
<dbReference type="GO" id="GO:0008757">
    <property type="term" value="F:S-adenosylmethionine-dependent methyltransferase activity"/>
    <property type="evidence" value="ECO:0007669"/>
    <property type="project" value="InterPro"/>
</dbReference>
<dbReference type="SUPFAM" id="SSF53335">
    <property type="entry name" value="S-adenosyl-L-methionine-dependent methyltransferases"/>
    <property type="match status" value="1"/>
</dbReference>
<dbReference type="Gene3D" id="3.40.50.150">
    <property type="entry name" value="Vaccinia Virus protein VP39"/>
    <property type="match status" value="1"/>
</dbReference>
<dbReference type="CDD" id="cd02440">
    <property type="entry name" value="AdoMet_MTases"/>
    <property type="match status" value="1"/>
</dbReference>
<keyword evidence="3" id="KW-1185">Reference proteome</keyword>
<comment type="caution">
    <text evidence="2">The sequence shown here is derived from an EMBL/GenBank/DDBJ whole genome shotgun (WGS) entry which is preliminary data.</text>
</comment>
<dbReference type="PANTHER" id="PTHR43591">
    <property type="entry name" value="METHYLTRANSFERASE"/>
    <property type="match status" value="1"/>
</dbReference>
<keyword evidence="2" id="KW-0489">Methyltransferase</keyword>